<feature type="region of interest" description="Disordered" evidence="1">
    <location>
        <begin position="81"/>
        <end position="161"/>
    </location>
</feature>
<keyword evidence="4" id="KW-1185">Reference proteome</keyword>
<feature type="signal peptide" evidence="2">
    <location>
        <begin position="1"/>
        <end position="17"/>
    </location>
</feature>
<sequence length="161" mass="16079">MQATTLAVLALSGSAAALSGPPPYGGQPRFNKPVPSPSVTAPAVKPTSTAADVTTTVTATQVVIPKLGLIYVPVKNITAPGRVFTKPTPVKPSVQKPTGAETVPPVKSGTITLSKRGLEKRTDGGSSSSNNGLGSLGSLGNLGNLGNLNTLGNLGATGRQQ</sequence>
<dbReference type="EMBL" id="NJES01000962">
    <property type="protein sequence ID" value="PHH68436.1"/>
    <property type="molecule type" value="Genomic_DNA"/>
</dbReference>
<feature type="compositionally biased region" description="Low complexity" evidence="1">
    <location>
        <begin position="124"/>
        <end position="154"/>
    </location>
</feature>
<organism evidence="3 4">
    <name type="scientific">Ophiocordyceps camponoti-rufipedis</name>
    <dbReference type="NCBI Taxonomy" id="2004952"/>
    <lineage>
        <taxon>Eukaryota</taxon>
        <taxon>Fungi</taxon>
        <taxon>Dikarya</taxon>
        <taxon>Ascomycota</taxon>
        <taxon>Pezizomycotina</taxon>
        <taxon>Sordariomycetes</taxon>
        <taxon>Hypocreomycetidae</taxon>
        <taxon>Hypocreales</taxon>
        <taxon>Ophiocordycipitaceae</taxon>
        <taxon>Ophiocordyceps</taxon>
    </lineage>
</organism>
<evidence type="ECO:0000256" key="2">
    <source>
        <dbReference type="SAM" id="SignalP"/>
    </source>
</evidence>
<dbReference type="OrthoDB" id="10671965at2759"/>
<gene>
    <name evidence="3" type="ORF">CDD80_7517</name>
</gene>
<feature type="chain" id="PRO_5012677084" evidence="2">
    <location>
        <begin position="18"/>
        <end position="161"/>
    </location>
</feature>
<name>A0A2C5YL48_9HYPO</name>
<dbReference type="AlphaFoldDB" id="A0A2C5YL48"/>
<evidence type="ECO:0000313" key="4">
    <source>
        <dbReference type="Proteomes" id="UP000226431"/>
    </source>
</evidence>
<accession>A0A2C5YL48</accession>
<reference evidence="3 4" key="1">
    <citation type="submission" date="2017-06" db="EMBL/GenBank/DDBJ databases">
        <title>Ant-infecting Ophiocordyceps genomes reveal a high diversity of potential behavioral manipulation genes and a possible major role for enterotoxins.</title>
        <authorList>
            <person name="De Bekker C."/>
            <person name="Evans H.C."/>
            <person name="Brachmann A."/>
            <person name="Hughes D.P."/>
        </authorList>
    </citation>
    <scope>NUCLEOTIDE SEQUENCE [LARGE SCALE GENOMIC DNA]</scope>
    <source>
        <strain evidence="3 4">Map16</strain>
    </source>
</reference>
<protein>
    <submittedName>
        <fullName evidence="3">Uncharacterized protein</fullName>
    </submittedName>
</protein>
<proteinExistence type="predicted"/>
<evidence type="ECO:0000256" key="1">
    <source>
        <dbReference type="SAM" id="MobiDB-lite"/>
    </source>
</evidence>
<comment type="caution">
    <text evidence="3">The sequence shown here is derived from an EMBL/GenBank/DDBJ whole genome shotgun (WGS) entry which is preliminary data.</text>
</comment>
<evidence type="ECO:0000313" key="3">
    <source>
        <dbReference type="EMBL" id="PHH68436.1"/>
    </source>
</evidence>
<keyword evidence="2" id="KW-0732">Signal</keyword>
<dbReference type="Proteomes" id="UP000226431">
    <property type="component" value="Unassembled WGS sequence"/>
</dbReference>